<comment type="similarity">
    <text evidence="2 8">Belongs to the spermidine/spermine synthase family.</text>
</comment>
<evidence type="ECO:0000259" key="10">
    <source>
        <dbReference type="PROSITE" id="PS51006"/>
    </source>
</evidence>
<comment type="pathway">
    <text evidence="1">Amine and polyamine biosynthesis; spermidine biosynthesis; spermidine from putrescine: step 1/1.</text>
</comment>
<accession>A0A498HKU7</accession>
<dbReference type="NCBIfam" id="NF002010">
    <property type="entry name" value="PRK00811.1"/>
    <property type="match status" value="1"/>
</dbReference>
<dbReference type="InterPro" id="IPR029063">
    <property type="entry name" value="SAM-dependent_MTases_sf"/>
</dbReference>
<dbReference type="EC" id="2.5.1.16" evidence="3"/>
<feature type="region of interest" description="Disordered" evidence="9">
    <location>
        <begin position="462"/>
        <end position="486"/>
    </location>
</feature>
<dbReference type="EMBL" id="RDQH01000342">
    <property type="protein sequence ID" value="RXH69781.1"/>
    <property type="molecule type" value="Genomic_DNA"/>
</dbReference>
<dbReference type="Gene3D" id="3.40.50.150">
    <property type="entry name" value="Vaccinia Virus protein VP39"/>
    <property type="match status" value="1"/>
</dbReference>
<evidence type="ECO:0000256" key="5">
    <source>
        <dbReference type="ARBA" id="ARBA00023115"/>
    </source>
</evidence>
<gene>
    <name evidence="11" type="ORF">DVH24_007037</name>
</gene>
<dbReference type="InterPro" id="IPR001045">
    <property type="entry name" value="Spermi_synthase"/>
</dbReference>
<dbReference type="STRING" id="3750.A0A498HKU7"/>
<keyword evidence="12" id="KW-1185">Reference proteome</keyword>
<evidence type="ECO:0000256" key="4">
    <source>
        <dbReference type="ARBA" id="ARBA00022679"/>
    </source>
</evidence>
<evidence type="ECO:0000256" key="7">
    <source>
        <dbReference type="PROSITE-ProRule" id="PRU00354"/>
    </source>
</evidence>
<evidence type="ECO:0000256" key="9">
    <source>
        <dbReference type="SAM" id="MobiDB-lite"/>
    </source>
</evidence>
<dbReference type="PROSITE" id="PS51006">
    <property type="entry name" value="PABS_2"/>
    <property type="match status" value="1"/>
</dbReference>
<comment type="catalytic activity">
    <reaction evidence="6">
        <text>S-adenosyl 3-(methylsulfanyl)propylamine + putrescine = S-methyl-5'-thioadenosine + spermidine + H(+)</text>
        <dbReference type="Rhea" id="RHEA:12721"/>
        <dbReference type="ChEBI" id="CHEBI:15378"/>
        <dbReference type="ChEBI" id="CHEBI:17509"/>
        <dbReference type="ChEBI" id="CHEBI:57443"/>
        <dbReference type="ChEBI" id="CHEBI:57834"/>
        <dbReference type="ChEBI" id="CHEBI:326268"/>
        <dbReference type="EC" id="2.5.1.16"/>
    </reaction>
</comment>
<dbReference type="Gene3D" id="2.30.140.10">
    <property type="entry name" value="Spermidine synthase, tetramerisation domain"/>
    <property type="match status" value="1"/>
</dbReference>
<dbReference type="PROSITE" id="PS01330">
    <property type="entry name" value="PABS_1"/>
    <property type="match status" value="1"/>
</dbReference>
<dbReference type="FunFam" id="3.40.50.150:FF:000048">
    <property type="entry name" value="Spermidine synthase 1"/>
    <property type="match status" value="1"/>
</dbReference>
<dbReference type="HAMAP" id="MF_00198">
    <property type="entry name" value="Spermidine_synth"/>
    <property type="match status" value="1"/>
</dbReference>
<protein>
    <recommendedName>
        <fullName evidence="3">spermidine synthase</fullName>
        <ecNumber evidence="3">2.5.1.16</ecNumber>
    </recommendedName>
</protein>
<keyword evidence="4 7" id="KW-0808">Transferase</keyword>
<dbReference type="InterPro" id="IPR035246">
    <property type="entry name" value="Spermidine_synt_N"/>
</dbReference>
<dbReference type="InterPro" id="IPR030373">
    <property type="entry name" value="PABS_CS"/>
</dbReference>
<evidence type="ECO:0000256" key="3">
    <source>
        <dbReference type="ARBA" id="ARBA00012455"/>
    </source>
</evidence>
<dbReference type="Pfam" id="PF01564">
    <property type="entry name" value="Spermine_synth"/>
    <property type="match status" value="1"/>
</dbReference>
<dbReference type="PANTHER" id="PTHR11558">
    <property type="entry name" value="SPERMIDINE/SPERMINE SYNTHASE"/>
    <property type="match status" value="1"/>
</dbReference>
<dbReference type="InterPro" id="IPR037163">
    <property type="entry name" value="Spermidine_synt_N_sf"/>
</dbReference>
<dbReference type="SUPFAM" id="SSF53335">
    <property type="entry name" value="S-adenosyl-L-methionine-dependent methyltransferases"/>
    <property type="match status" value="1"/>
</dbReference>
<feature type="region of interest" description="Disordered" evidence="9">
    <location>
        <begin position="1"/>
        <end position="43"/>
    </location>
</feature>
<dbReference type="PANTHER" id="PTHR11558:SF11">
    <property type="entry name" value="SPERMIDINE SYNTHASE"/>
    <property type="match status" value="1"/>
</dbReference>
<dbReference type="Proteomes" id="UP000290289">
    <property type="component" value="Chromosome 16"/>
</dbReference>
<proteinExistence type="inferred from homology"/>
<dbReference type="AlphaFoldDB" id="A0A498HKU7"/>
<reference evidence="11 12" key="1">
    <citation type="submission" date="2018-10" db="EMBL/GenBank/DDBJ databases">
        <title>A high-quality apple genome assembly.</title>
        <authorList>
            <person name="Hu J."/>
        </authorList>
    </citation>
    <scope>NUCLEOTIDE SEQUENCE [LARGE SCALE GENOMIC DNA]</scope>
    <source>
        <strain evidence="12">cv. HFTH1</strain>
        <tissue evidence="11">Young leaf</tissue>
    </source>
</reference>
<comment type="caution">
    <text evidence="11">The sequence shown here is derived from an EMBL/GenBank/DDBJ whole genome shotgun (WGS) entry which is preliminary data.</text>
</comment>
<dbReference type="InterPro" id="IPR030374">
    <property type="entry name" value="PABS"/>
</dbReference>
<feature type="domain" description="PABS" evidence="10">
    <location>
        <begin position="50"/>
        <end position="287"/>
    </location>
</feature>
<dbReference type="CDD" id="cd02440">
    <property type="entry name" value="AdoMet_MTases"/>
    <property type="match status" value="1"/>
</dbReference>
<keyword evidence="5 7" id="KW-0620">Polyamine biosynthesis</keyword>
<evidence type="ECO:0000313" key="12">
    <source>
        <dbReference type="Proteomes" id="UP000290289"/>
    </source>
</evidence>
<dbReference type="NCBIfam" id="TIGR00417">
    <property type="entry name" value="speE"/>
    <property type="match status" value="1"/>
</dbReference>
<evidence type="ECO:0000256" key="1">
    <source>
        <dbReference type="ARBA" id="ARBA00005123"/>
    </source>
</evidence>
<sequence length="486" mass="52550">MADEIVVGSADLPLKRPREEEENGAEAAASAVSMETDGGKEPDSVSAVIPGWFSEISPMWPGEAHSLKIEKILFQGKSDYQNVMVFQSATYGKVLVLDGVIQLTERDECAYQEMITHLPLCSIPNPKKVLVIGGGDGGVLREVARYVSVEKIDICEIDKMVVDVSKQFFPDVAIGYDDPRVTLHVGDGVAFLKAVPAGTYDAVIVDSSDPIGPAKELFEKPFFQTVANALRPGGVVCTQAESIWLHMDIIEDIVENCREVFKGSVNYAWTTVPTYPSGVIGFMLCSTEGPAVDFKHPVNSIDASKRPLKFYNSEIHTAAFCLPSFAKKVRTSSPSSGGTQTSYAVFGIPTIVSVSFTASFPPQALPFAVVEVNHEDNPLHHIQDAENSRMSNNSIIFSCKCVTFQQVRTSSPSSGGTQTSYAVFGIPTIVSVSFTASFPPQALPFAVVEVNHEDNPLHHIQNAENSRMSNNSVPPSTACEKPARPS</sequence>
<feature type="active site" description="Proton acceptor" evidence="7">
    <location>
        <position position="206"/>
    </location>
</feature>
<feature type="compositionally biased region" description="Polar residues" evidence="9">
    <location>
        <begin position="462"/>
        <end position="475"/>
    </location>
</feature>
<organism evidence="11 12">
    <name type="scientific">Malus domestica</name>
    <name type="common">Apple</name>
    <name type="synonym">Pyrus malus</name>
    <dbReference type="NCBI Taxonomy" id="3750"/>
    <lineage>
        <taxon>Eukaryota</taxon>
        <taxon>Viridiplantae</taxon>
        <taxon>Streptophyta</taxon>
        <taxon>Embryophyta</taxon>
        <taxon>Tracheophyta</taxon>
        <taxon>Spermatophyta</taxon>
        <taxon>Magnoliopsida</taxon>
        <taxon>eudicotyledons</taxon>
        <taxon>Gunneridae</taxon>
        <taxon>Pentapetalae</taxon>
        <taxon>rosids</taxon>
        <taxon>fabids</taxon>
        <taxon>Rosales</taxon>
        <taxon>Rosaceae</taxon>
        <taxon>Amygdaloideae</taxon>
        <taxon>Maleae</taxon>
        <taxon>Malus</taxon>
    </lineage>
</organism>
<evidence type="ECO:0000256" key="2">
    <source>
        <dbReference type="ARBA" id="ARBA00007867"/>
    </source>
</evidence>
<dbReference type="GO" id="GO:0008295">
    <property type="term" value="P:spermidine biosynthetic process"/>
    <property type="evidence" value="ECO:0007669"/>
    <property type="project" value="TreeGrafter"/>
</dbReference>
<dbReference type="GO" id="GO:0005829">
    <property type="term" value="C:cytosol"/>
    <property type="evidence" value="ECO:0007669"/>
    <property type="project" value="TreeGrafter"/>
</dbReference>
<dbReference type="Pfam" id="PF17284">
    <property type="entry name" value="Spermine_synt_N"/>
    <property type="match status" value="1"/>
</dbReference>
<name>A0A498HKU7_MALDO</name>
<evidence type="ECO:0000313" key="11">
    <source>
        <dbReference type="EMBL" id="RXH69781.1"/>
    </source>
</evidence>
<evidence type="ECO:0000256" key="8">
    <source>
        <dbReference type="RuleBase" id="RU003836"/>
    </source>
</evidence>
<evidence type="ECO:0000256" key="6">
    <source>
        <dbReference type="ARBA" id="ARBA00049307"/>
    </source>
</evidence>
<dbReference type="FunFam" id="2.30.140.10:FF:000003">
    <property type="entry name" value="Spermidine synthase 1"/>
    <property type="match status" value="1"/>
</dbReference>
<dbReference type="GO" id="GO:0004766">
    <property type="term" value="F:spermidine synthase activity"/>
    <property type="evidence" value="ECO:0007669"/>
    <property type="project" value="UniProtKB-EC"/>
</dbReference>